<evidence type="ECO:0000256" key="1">
    <source>
        <dbReference type="SAM" id="Phobius"/>
    </source>
</evidence>
<feature type="transmembrane region" description="Helical" evidence="1">
    <location>
        <begin position="66"/>
        <end position="89"/>
    </location>
</feature>
<evidence type="ECO:0000313" key="2">
    <source>
        <dbReference type="EMBL" id="SFV57830.1"/>
    </source>
</evidence>
<reference evidence="2" key="1">
    <citation type="submission" date="2016-10" db="EMBL/GenBank/DDBJ databases">
        <authorList>
            <person name="de Groot N.N."/>
        </authorList>
    </citation>
    <scope>NUCLEOTIDE SEQUENCE</scope>
</reference>
<dbReference type="Gene3D" id="6.20.350.10">
    <property type="match status" value="1"/>
</dbReference>
<feature type="transmembrane region" description="Helical" evidence="1">
    <location>
        <begin position="22"/>
        <end position="41"/>
    </location>
</feature>
<evidence type="ECO:0008006" key="3">
    <source>
        <dbReference type="Google" id="ProtNLM"/>
    </source>
</evidence>
<sequence>MPSPLNYKKIQPQNLKKKRKKILTYLALTTFLFGIVGFYGFESATGIKGLNNTLALFFGEWDDNRYWLVDVAKLFGILTFSFGLFIMFFSKYFNQWHIKSVQKTPYTLIVGLSEQNVSFLKSEYNRDSTIIIEKDKNHKYLEYFQERDFATIIGHTKKAIENLDLDKMERCIISTENDRKNIALGKFLMNEIENSEDKSQTVHVCIQNRDLNVLFKQDVIAKEEESHVDILTYSIYENMVKKLFSEHGILGNMSDIIERDDDFAIILVGDSDLAIELVYHISFLSTLPNENRLTLYLLGANSNKFQDKIKKLFPKIEKIPHLTIEAKEINSESLAFYEDKVWESENLTNIMIATRDEEKNLDIAINLQDTTYIREIGHKRFKTKVLFALYHNLGLGEEIDKNDKAFKNFYTFGNIRNTSTKEILIDEKLDLIAKLIQNDYKGEKDVLQKILKSNWLETPPHEQDANKTQAIHIDIKLLAFGLKRVQSEKSLSELLEINRKLFDTRLEDSNKIKAKLENYKVADFPISFETLFDKVARSEHNRWNAFHYLNGWEYRSELNKDAKEHNCLQPLENFDNNDIKNTYQYDMASVYYIPEYLARSGFEVLGD</sequence>
<gene>
    <name evidence="2" type="ORF">MNB_SV-14-1318</name>
</gene>
<proteinExistence type="predicted"/>
<dbReference type="EMBL" id="FPHN01000082">
    <property type="protein sequence ID" value="SFV57830.1"/>
    <property type="molecule type" value="Genomic_DNA"/>
</dbReference>
<keyword evidence="1" id="KW-1133">Transmembrane helix</keyword>
<protein>
    <recommendedName>
        <fullName evidence="3">Ryanodine receptor Ryr domain-containing protein</fullName>
    </recommendedName>
</protein>
<dbReference type="AlphaFoldDB" id="A0A1W1BW60"/>
<keyword evidence="1" id="KW-0812">Transmembrane</keyword>
<organism evidence="2">
    <name type="scientific">hydrothermal vent metagenome</name>
    <dbReference type="NCBI Taxonomy" id="652676"/>
    <lineage>
        <taxon>unclassified sequences</taxon>
        <taxon>metagenomes</taxon>
        <taxon>ecological metagenomes</taxon>
    </lineage>
</organism>
<name>A0A1W1BW60_9ZZZZ</name>
<accession>A0A1W1BW60</accession>
<keyword evidence="1" id="KW-0472">Membrane</keyword>